<name>C8VZF8_DESAS</name>
<organism evidence="1 2">
    <name type="scientific">Desulfofarcimen acetoxidans (strain ATCC 49208 / DSM 771 / KCTC 5769 / VKM B-1644 / 5575)</name>
    <name type="common">Desulfotomaculum acetoxidans</name>
    <dbReference type="NCBI Taxonomy" id="485916"/>
    <lineage>
        <taxon>Bacteria</taxon>
        <taxon>Bacillati</taxon>
        <taxon>Bacillota</taxon>
        <taxon>Clostridia</taxon>
        <taxon>Eubacteriales</taxon>
        <taxon>Peptococcaceae</taxon>
        <taxon>Desulfofarcimen</taxon>
    </lineage>
</organism>
<dbReference type="KEGG" id="dae:Dtox_4236"/>
<dbReference type="STRING" id="485916.Dtox_4236"/>
<dbReference type="eggNOG" id="ENOG5032SKF">
    <property type="taxonomic scope" value="Bacteria"/>
</dbReference>
<reference evidence="1 2" key="1">
    <citation type="journal article" date="2009" name="Stand. Genomic Sci.">
        <title>Complete genome sequence of Desulfotomaculum acetoxidans type strain (5575).</title>
        <authorList>
            <person name="Spring S."/>
            <person name="Lapidus A."/>
            <person name="Schroder M."/>
            <person name="Gleim D."/>
            <person name="Sims D."/>
            <person name="Meincke L."/>
            <person name="Glavina Del Rio T."/>
            <person name="Tice H."/>
            <person name="Copeland A."/>
            <person name="Cheng J.F."/>
            <person name="Lucas S."/>
            <person name="Chen F."/>
            <person name="Nolan M."/>
            <person name="Bruce D."/>
            <person name="Goodwin L."/>
            <person name="Pitluck S."/>
            <person name="Ivanova N."/>
            <person name="Mavromatis K."/>
            <person name="Mikhailova N."/>
            <person name="Pati A."/>
            <person name="Chen A."/>
            <person name="Palaniappan K."/>
            <person name="Land M."/>
            <person name="Hauser L."/>
            <person name="Chang Y.J."/>
            <person name="Jeffries C.D."/>
            <person name="Chain P."/>
            <person name="Saunders E."/>
            <person name="Brettin T."/>
            <person name="Detter J.C."/>
            <person name="Goker M."/>
            <person name="Bristow J."/>
            <person name="Eisen J.A."/>
            <person name="Markowitz V."/>
            <person name="Hugenholtz P."/>
            <person name="Kyrpides N.C."/>
            <person name="Klenk H.P."/>
            <person name="Han C."/>
        </authorList>
    </citation>
    <scope>NUCLEOTIDE SEQUENCE [LARGE SCALE GENOMIC DNA]</scope>
    <source>
        <strain evidence="2">ATCC 49208 / DSM 771 / VKM B-1644</strain>
    </source>
</reference>
<dbReference type="HOGENOM" id="CLU_163434_0_0_9"/>
<dbReference type="Proteomes" id="UP000002217">
    <property type="component" value="Chromosome"/>
</dbReference>
<dbReference type="OrthoDB" id="2616930at2"/>
<accession>C8VZF8</accession>
<proteinExistence type="predicted"/>
<evidence type="ECO:0000313" key="1">
    <source>
        <dbReference type="EMBL" id="ACV64903.1"/>
    </source>
</evidence>
<dbReference type="EMBL" id="CP001720">
    <property type="protein sequence ID" value="ACV64903.1"/>
    <property type="molecule type" value="Genomic_DNA"/>
</dbReference>
<sequence length="119" mass="12850">MTPTPELLTRLRKYLNETIPAGGTDTDTRFLNSELEELLTEADNVYQAASKGWIIKASLLQGDIESYSVGQEKYDLTSLKDQLSHAVTMASQYASLGTATAGGKVLSGAILKLSKPEVI</sequence>
<dbReference type="AlphaFoldDB" id="C8VZF8"/>
<gene>
    <name evidence="1" type="ordered locus">Dtox_4236</name>
</gene>
<evidence type="ECO:0000313" key="2">
    <source>
        <dbReference type="Proteomes" id="UP000002217"/>
    </source>
</evidence>
<protein>
    <submittedName>
        <fullName evidence="1">Uncharacterized protein</fullName>
    </submittedName>
</protein>
<keyword evidence="2" id="KW-1185">Reference proteome</keyword>
<dbReference type="RefSeq" id="WP_015759573.1">
    <property type="nucleotide sequence ID" value="NC_013216.1"/>
</dbReference>